<organism evidence="1 2">
    <name type="scientific">Acaryochloris marina (strain MBIC 11017)</name>
    <dbReference type="NCBI Taxonomy" id="329726"/>
    <lineage>
        <taxon>Bacteria</taxon>
        <taxon>Bacillati</taxon>
        <taxon>Cyanobacteriota</taxon>
        <taxon>Cyanophyceae</taxon>
        <taxon>Acaryochloridales</taxon>
        <taxon>Acaryochloridaceae</taxon>
        <taxon>Acaryochloris</taxon>
    </lineage>
</organism>
<dbReference type="InterPro" id="IPR022243">
    <property type="entry name" value="DUF3768"/>
</dbReference>
<name>A8ZLD1_ACAM1</name>
<proteinExistence type="predicted"/>
<gene>
    <name evidence="1" type="ordered locus">AM1_B0239</name>
</gene>
<evidence type="ECO:0008006" key="3">
    <source>
        <dbReference type="Google" id="ProtNLM"/>
    </source>
</evidence>
<reference evidence="1 2" key="1">
    <citation type="journal article" date="2008" name="Proc. Natl. Acad. Sci. U.S.A.">
        <title>Niche adaptation and genome expansion in the chlorophyll d-producing cyanobacterium Acaryochloris marina.</title>
        <authorList>
            <person name="Swingley W.D."/>
            <person name="Chen M."/>
            <person name="Cheung P.C."/>
            <person name="Conrad A.L."/>
            <person name="Dejesa L.C."/>
            <person name="Hao J."/>
            <person name="Honchak B.M."/>
            <person name="Karbach L.E."/>
            <person name="Kurdoglu A."/>
            <person name="Lahiri S."/>
            <person name="Mastrian S.D."/>
            <person name="Miyashita H."/>
            <person name="Page L."/>
            <person name="Ramakrishna P."/>
            <person name="Satoh S."/>
            <person name="Sattley W.M."/>
            <person name="Shimada Y."/>
            <person name="Taylor H.L."/>
            <person name="Tomo T."/>
            <person name="Tsuchiya T."/>
            <person name="Wang Z.T."/>
            <person name="Raymond J."/>
            <person name="Mimuro M."/>
            <person name="Blankenship R.E."/>
            <person name="Touchman J.W."/>
        </authorList>
    </citation>
    <scope>NUCLEOTIDE SEQUENCE [LARGE SCALE GENOMIC DNA]</scope>
    <source>
        <strain evidence="2">MBIC 11017</strain>
        <plasmid evidence="2">Plasmid pREB2</plasmid>
    </source>
</reference>
<dbReference type="KEGG" id="amr:AM1_B0239"/>
<protein>
    <recommendedName>
        <fullName evidence="3">DUF3768 domain-containing protein</fullName>
    </recommendedName>
</protein>
<dbReference type="OrthoDB" id="572766at2"/>
<evidence type="ECO:0000313" key="1">
    <source>
        <dbReference type="EMBL" id="ABW31958.1"/>
    </source>
</evidence>
<keyword evidence="2" id="KW-1185">Reference proteome</keyword>
<accession>A8ZLD1</accession>
<dbReference type="Proteomes" id="UP000000268">
    <property type="component" value="Plasmid pREB2"/>
</dbReference>
<evidence type="ECO:0000313" key="2">
    <source>
        <dbReference type="Proteomes" id="UP000000268"/>
    </source>
</evidence>
<dbReference type="EMBL" id="CP000839">
    <property type="protein sequence ID" value="ABW31958.1"/>
    <property type="molecule type" value="Genomic_DNA"/>
</dbReference>
<dbReference type="HOGENOM" id="CLU_125485_0_0_3"/>
<keyword evidence="1" id="KW-0614">Plasmid</keyword>
<geneLocation type="plasmid" evidence="1 2">
    <name>pREB2</name>
</geneLocation>
<sequence>MEIIQSTPQTTIAKLNDRFRQGDHSLGKICTTQAVNSLPSADQQELFRLLRTFNDFTPGNDPYGEHDFGSIEFQGETYFFKIDYYDKSLRYGTEDPSDPAKTTRVLTLMHSREY</sequence>
<dbReference type="AlphaFoldDB" id="A8ZLD1"/>
<dbReference type="Pfam" id="PF12599">
    <property type="entry name" value="DUF3768"/>
    <property type="match status" value="1"/>
</dbReference>
<dbReference type="RefSeq" id="WP_012167107.1">
    <property type="nucleotide sequence ID" value="NC_009927.1"/>
</dbReference>